<dbReference type="EMBL" id="QFLI01000002">
    <property type="protein sequence ID" value="PXY02181.1"/>
    <property type="molecule type" value="Genomic_DNA"/>
</dbReference>
<dbReference type="PANTHER" id="PTHR10120">
    <property type="entry name" value="CAAX PRENYL PROTEASE 1"/>
    <property type="match status" value="1"/>
</dbReference>
<evidence type="ECO:0000256" key="11">
    <source>
        <dbReference type="PIRSR" id="PIRSR627057-1"/>
    </source>
</evidence>
<keyword evidence="5 13" id="KW-0378">Hydrolase</keyword>
<comment type="subcellular location">
    <subcellularLocation>
        <location evidence="1">Endoplasmic reticulum membrane</location>
        <topology evidence="1">Multi-pass membrane protein</topology>
    </subcellularLocation>
</comment>
<feature type="binding site" evidence="12">
    <location>
        <position position="280"/>
    </location>
    <ligand>
        <name>Zn(2+)</name>
        <dbReference type="ChEBI" id="CHEBI:29105"/>
        <note>catalytic</note>
    </ligand>
</feature>
<evidence type="ECO:0000313" key="18">
    <source>
        <dbReference type="Proteomes" id="UP000248079"/>
    </source>
</evidence>
<keyword evidence="3 14" id="KW-0812">Transmembrane</keyword>
<evidence type="ECO:0000256" key="12">
    <source>
        <dbReference type="PIRSR" id="PIRSR627057-2"/>
    </source>
</evidence>
<feature type="binding site" evidence="12">
    <location>
        <position position="276"/>
    </location>
    <ligand>
        <name>Zn(2+)</name>
        <dbReference type="ChEBI" id="CHEBI:29105"/>
        <note>catalytic</note>
    </ligand>
</feature>
<evidence type="ECO:0000256" key="13">
    <source>
        <dbReference type="RuleBase" id="RU003983"/>
    </source>
</evidence>
<proteinExistence type="inferred from homology"/>
<keyword evidence="8 14" id="KW-1133">Transmembrane helix</keyword>
<dbReference type="Gene3D" id="3.30.2010.10">
    <property type="entry name" value="Metalloproteases ('zincins'), catalytic domain"/>
    <property type="match status" value="1"/>
</dbReference>
<keyword evidence="4 12" id="KW-0479">Metal-binding</keyword>
<dbReference type="InterPro" id="IPR032456">
    <property type="entry name" value="Peptidase_M48_N"/>
</dbReference>
<feature type="active site" description="Proton donor" evidence="11">
    <location>
        <position position="358"/>
    </location>
</feature>
<evidence type="ECO:0000313" key="17">
    <source>
        <dbReference type="EMBL" id="PXY02181.1"/>
    </source>
</evidence>
<evidence type="ECO:0000256" key="4">
    <source>
        <dbReference type="ARBA" id="ARBA00022723"/>
    </source>
</evidence>
<dbReference type="RefSeq" id="WP_110359815.1">
    <property type="nucleotide sequence ID" value="NZ_QFLI01000002.1"/>
</dbReference>
<reference evidence="17 18" key="1">
    <citation type="submission" date="2018-05" db="EMBL/GenBank/DDBJ databases">
        <title>Marinifilum breve JC075T sp. nov., a marine bacterium isolated from Yongle Blue Hole in the South China Sea.</title>
        <authorList>
            <person name="Fu T."/>
        </authorList>
    </citation>
    <scope>NUCLEOTIDE SEQUENCE [LARGE SCALE GENOMIC DNA]</scope>
    <source>
        <strain evidence="17 18">JC075</strain>
    </source>
</reference>
<name>A0A2V4A0U5_9BACT</name>
<keyword evidence="10 14" id="KW-0472">Membrane</keyword>
<evidence type="ECO:0000256" key="3">
    <source>
        <dbReference type="ARBA" id="ARBA00022692"/>
    </source>
</evidence>
<organism evidence="17 18">
    <name type="scientific">Marinifilum breve</name>
    <dbReference type="NCBI Taxonomy" id="2184082"/>
    <lineage>
        <taxon>Bacteria</taxon>
        <taxon>Pseudomonadati</taxon>
        <taxon>Bacteroidota</taxon>
        <taxon>Bacteroidia</taxon>
        <taxon>Marinilabiliales</taxon>
        <taxon>Marinifilaceae</taxon>
    </lineage>
</organism>
<dbReference type="InterPro" id="IPR001915">
    <property type="entry name" value="Peptidase_M48"/>
</dbReference>
<evidence type="ECO:0000256" key="10">
    <source>
        <dbReference type="ARBA" id="ARBA00023136"/>
    </source>
</evidence>
<dbReference type="GO" id="GO:0071586">
    <property type="term" value="P:CAAX-box protein processing"/>
    <property type="evidence" value="ECO:0007669"/>
    <property type="project" value="InterPro"/>
</dbReference>
<evidence type="ECO:0000256" key="2">
    <source>
        <dbReference type="ARBA" id="ARBA00022670"/>
    </source>
</evidence>
<keyword evidence="6" id="KW-0256">Endoplasmic reticulum</keyword>
<evidence type="ECO:0000256" key="8">
    <source>
        <dbReference type="ARBA" id="ARBA00022989"/>
    </source>
</evidence>
<evidence type="ECO:0000259" key="16">
    <source>
        <dbReference type="Pfam" id="PF16491"/>
    </source>
</evidence>
<keyword evidence="9 13" id="KW-0482">Metalloprotease</keyword>
<feature type="transmembrane region" description="Helical" evidence="14">
    <location>
        <begin position="148"/>
        <end position="168"/>
    </location>
</feature>
<comment type="similarity">
    <text evidence="13">Belongs to the peptidase M48 family.</text>
</comment>
<dbReference type="CDD" id="cd07343">
    <property type="entry name" value="M48A_Zmpste24p_like"/>
    <property type="match status" value="1"/>
</dbReference>
<evidence type="ECO:0000256" key="7">
    <source>
        <dbReference type="ARBA" id="ARBA00022833"/>
    </source>
</evidence>
<accession>A0A2V4A0U5</accession>
<evidence type="ECO:0000256" key="9">
    <source>
        <dbReference type="ARBA" id="ARBA00023049"/>
    </source>
</evidence>
<gene>
    <name evidence="17" type="ORF">DF185_05925</name>
</gene>
<dbReference type="Pfam" id="PF16491">
    <property type="entry name" value="Peptidase_M48_N"/>
    <property type="match status" value="1"/>
</dbReference>
<dbReference type="FunFam" id="3.30.2010.10:FF:000002">
    <property type="entry name" value="CAAX prenyl protease"/>
    <property type="match status" value="1"/>
</dbReference>
<feature type="domain" description="CAAX prenyl protease 1 N-terminal" evidence="16">
    <location>
        <begin position="29"/>
        <end position="203"/>
    </location>
</feature>
<dbReference type="Pfam" id="PF01435">
    <property type="entry name" value="Peptidase_M48"/>
    <property type="match status" value="1"/>
</dbReference>
<evidence type="ECO:0000259" key="15">
    <source>
        <dbReference type="Pfam" id="PF01435"/>
    </source>
</evidence>
<feature type="transmembrane region" description="Helical" evidence="14">
    <location>
        <begin position="328"/>
        <end position="349"/>
    </location>
</feature>
<feature type="binding site" evidence="12">
    <location>
        <position position="354"/>
    </location>
    <ligand>
        <name>Zn(2+)</name>
        <dbReference type="ChEBI" id="CHEBI:29105"/>
        <note>catalytic</note>
    </ligand>
</feature>
<keyword evidence="18" id="KW-1185">Reference proteome</keyword>
<dbReference type="InterPro" id="IPR027057">
    <property type="entry name" value="CAXX_Prtase_1"/>
</dbReference>
<feature type="transmembrane region" description="Helical" evidence="14">
    <location>
        <begin position="98"/>
        <end position="127"/>
    </location>
</feature>
<evidence type="ECO:0000256" key="6">
    <source>
        <dbReference type="ARBA" id="ARBA00022824"/>
    </source>
</evidence>
<sequence>MTATTILYIILAILSFDFILERVLDILNLRNWSPTLPKILEGIYEKEKYLKSQEYQKEKYKLSFISSVISFATSFLMIALGGFAWVDELVREYTTNPIWLALLFFGVIMLTSSIISLPFSYYSTFVIEEKYGFNRTTLKTFILDLIKGGLLGMLIGGGLLALLIWIYLQTTNNFWWMAWAVLAVFMIFMTMFYSSLIVPLFNKQTPLEDGELKDEIQNFAHKAGFKLDNVFVMDGSKRSSKGNAYFSGLGAKKRIVLFDTLISELSTKEIVAVLAHEIGHYKKKHTRNGIILSLLQTGLMFYIFSLFIGNENLSAALGAEQHGFHLGLITFGILYSPISSILGLGMNLLSRANEYQADEYAKQNYDGQSLGDALIKLSVSTLSNLTPHKAYVFFYYSHPTLLQRLKAINFTKNKD</sequence>
<dbReference type="Proteomes" id="UP000248079">
    <property type="component" value="Unassembled WGS sequence"/>
</dbReference>
<keyword evidence="7 12" id="KW-0862">Zinc</keyword>
<feature type="active site" evidence="11">
    <location>
        <position position="277"/>
    </location>
</feature>
<comment type="caution">
    <text evidence="17">The sequence shown here is derived from an EMBL/GenBank/DDBJ whole genome shotgun (WGS) entry which is preliminary data.</text>
</comment>
<dbReference type="GO" id="GO:0004222">
    <property type="term" value="F:metalloendopeptidase activity"/>
    <property type="evidence" value="ECO:0007669"/>
    <property type="project" value="InterPro"/>
</dbReference>
<feature type="domain" description="Peptidase M48" evidence="15">
    <location>
        <begin position="206"/>
        <end position="409"/>
    </location>
</feature>
<comment type="cofactor">
    <cofactor evidence="12 13">
        <name>Zn(2+)</name>
        <dbReference type="ChEBI" id="CHEBI:29105"/>
    </cofactor>
    <text evidence="12 13">Binds 1 zinc ion per subunit.</text>
</comment>
<feature type="transmembrane region" description="Helical" evidence="14">
    <location>
        <begin position="174"/>
        <end position="193"/>
    </location>
</feature>
<dbReference type="GO" id="GO:0046872">
    <property type="term" value="F:metal ion binding"/>
    <property type="evidence" value="ECO:0007669"/>
    <property type="project" value="UniProtKB-KW"/>
</dbReference>
<protein>
    <submittedName>
        <fullName evidence="17">Peptidase M48</fullName>
    </submittedName>
</protein>
<keyword evidence="2 13" id="KW-0645">Protease</keyword>
<evidence type="ECO:0000256" key="5">
    <source>
        <dbReference type="ARBA" id="ARBA00022801"/>
    </source>
</evidence>
<evidence type="ECO:0000256" key="14">
    <source>
        <dbReference type="SAM" id="Phobius"/>
    </source>
</evidence>
<evidence type="ECO:0000256" key="1">
    <source>
        <dbReference type="ARBA" id="ARBA00004477"/>
    </source>
</evidence>
<dbReference type="OrthoDB" id="9781930at2"/>
<dbReference type="AlphaFoldDB" id="A0A2V4A0U5"/>
<feature type="transmembrane region" description="Helical" evidence="14">
    <location>
        <begin position="290"/>
        <end position="308"/>
    </location>
</feature>
<feature type="transmembrane region" description="Helical" evidence="14">
    <location>
        <begin position="62"/>
        <end position="86"/>
    </location>
</feature>